<organism evidence="1 2">
    <name type="scientific">Lysinibacillus macroides</name>
    <dbReference type="NCBI Taxonomy" id="33935"/>
    <lineage>
        <taxon>Bacteria</taxon>
        <taxon>Bacillati</taxon>
        <taxon>Bacillota</taxon>
        <taxon>Bacilli</taxon>
        <taxon>Bacillales</taxon>
        <taxon>Bacillaceae</taxon>
        <taxon>Lysinibacillus</taxon>
    </lineage>
</organism>
<sequence>MFGIFKETEKVMDTYEQMQTILKSFLTYDLRELPSRYEFWYRVAIRQEELRTLQAAHRAKISMISAVGRFHQVQYNSITQKLAKLERLADIYKMFCIEEEREVLNHRLHFHKETIAALYEHIQQKELYTYCDTVQQQFWEAVREDLLNAVAHLD</sequence>
<evidence type="ECO:0000313" key="2">
    <source>
        <dbReference type="Proteomes" id="UP000037977"/>
    </source>
</evidence>
<dbReference type="STRING" id="33935.ADM90_08305"/>
<accession>A0A0N0UXA8</accession>
<dbReference type="AlphaFoldDB" id="A0A0N0UXA8"/>
<keyword evidence="2" id="KW-1185">Reference proteome</keyword>
<proteinExistence type="predicted"/>
<comment type="caution">
    <text evidence="1">The sequence shown here is derived from an EMBL/GenBank/DDBJ whole genome shotgun (WGS) entry which is preliminary data.</text>
</comment>
<dbReference type="Proteomes" id="UP000037977">
    <property type="component" value="Unassembled WGS sequence"/>
</dbReference>
<dbReference type="PATRIC" id="fig|33935.3.peg.1126"/>
<evidence type="ECO:0000313" key="1">
    <source>
        <dbReference type="EMBL" id="KOY83265.1"/>
    </source>
</evidence>
<dbReference type="EMBL" id="LGCI01000005">
    <property type="protein sequence ID" value="KOY83265.1"/>
    <property type="molecule type" value="Genomic_DNA"/>
</dbReference>
<dbReference type="RefSeq" id="WP_053994505.1">
    <property type="nucleotide sequence ID" value="NZ_CP065643.1"/>
</dbReference>
<gene>
    <name evidence="1" type="ORF">ADM90_08305</name>
</gene>
<protein>
    <submittedName>
        <fullName evidence="1">Uncharacterized protein</fullName>
    </submittedName>
</protein>
<name>A0A0N0UXA8_9BACI</name>
<reference evidence="1 2" key="1">
    <citation type="submission" date="2015-07" db="EMBL/GenBank/DDBJ databases">
        <title>Genome sequencing project for genomic taxonomy and phylogenomics of Bacillus-like bacteria.</title>
        <authorList>
            <person name="Liu B."/>
            <person name="Wang J."/>
            <person name="Zhu Y."/>
            <person name="Liu G."/>
            <person name="Chen Q."/>
            <person name="Chen Z."/>
            <person name="Che J."/>
            <person name="Ge C."/>
            <person name="Shi H."/>
            <person name="Pan Z."/>
            <person name="Liu X."/>
        </authorList>
    </citation>
    <scope>NUCLEOTIDE SEQUENCE [LARGE SCALE GENOMIC DNA]</scope>
    <source>
        <strain evidence="1 2">DSM 54</strain>
    </source>
</reference>
<dbReference type="OrthoDB" id="2738954at2"/>